<feature type="coiled-coil region" evidence="1">
    <location>
        <begin position="260"/>
        <end position="298"/>
    </location>
</feature>
<evidence type="ECO:0000313" key="3">
    <source>
        <dbReference type="EMBL" id="PLW82285.1"/>
    </source>
</evidence>
<feature type="coiled-coil region" evidence="1">
    <location>
        <begin position="146"/>
        <end position="206"/>
    </location>
</feature>
<evidence type="ECO:0000256" key="1">
    <source>
        <dbReference type="SAM" id="Coils"/>
    </source>
</evidence>
<dbReference type="RefSeq" id="WP_101521537.1">
    <property type="nucleotide sequence ID" value="NZ_PKLZ01000008.1"/>
</dbReference>
<feature type="transmembrane region" description="Helical" evidence="2">
    <location>
        <begin position="58"/>
        <end position="80"/>
    </location>
</feature>
<dbReference type="AlphaFoldDB" id="A0A2N5Y1L4"/>
<organism evidence="3 4">
    <name type="scientific">Kineobactrum sediminis</name>
    <dbReference type="NCBI Taxonomy" id="1905677"/>
    <lineage>
        <taxon>Bacteria</taxon>
        <taxon>Pseudomonadati</taxon>
        <taxon>Pseudomonadota</taxon>
        <taxon>Gammaproteobacteria</taxon>
        <taxon>Cellvibrionales</taxon>
        <taxon>Halieaceae</taxon>
        <taxon>Kineobactrum</taxon>
    </lineage>
</organism>
<feature type="transmembrane region" description="Helical" evidence="2">
    <location>
        <begin position="299"/>
        <end position="318"/>
    </location>
</feature>
<keyword evidence="2" id="KW-0472">Membrane</keyword>
<name>A0A2N5Y1L4_9GAMM</name>
<dbReference type="EMBL" id="PKLZ01000008">
    <property type="protein sequence ID" value="PLW82285.1"/>
    <property type="molecule type" value="Genomic_DNA"/>
</dbReference>
<keyword evidence="4" id="KW-1185">Reference proteome</keyword>
<keyword evidence="2" id="KW-0812">Transmembrane</keyword>
<comment type="caution">
    <text evidence="3">The sequence shown here is derived from an EMBL/GenBank/DDBJ whole genome shotgun (WGS) entry which is preliminary data.</text>
</comment>
<keyword evidence="1" id="KW-0175">Coiled coil</keyword>
<protein>
    <recommendedName>
        <fullName evidence="5">CAP-Gly protein</fullName>
    </recommendedName>
</protein>
<sequence length="326" mass="34973">MVNASDNEWSATGRSSWGAIFAGVVIAIVVSLVLGMLGLAIGMAIIEPTDKDTPVMAISIGSGIYAAISGIIALFAGGYVTGALSADQHKQAPVLHGLTTWGVVTLLNFALITGITGGLVSGAGKVVATGLETMAGASGALARPVVEEVSERLQEADMDLDLAELRREAREILRQMDPSLQPEQLEEDVEELAQRAEEAVRQVARDPQSANEAVQDVFDRIQAKMQDKISATDREALVNILVTRTEMSEAEAQQAINEWQQIYQQAYEDARTELAEMREQAEQRAREYSDAVADAVSAAAWWAFFMLILDAIAAVIGARSGARRIS</sequence>
<keyword evidence="2" id="KW-1133">Transmembrane helix</keyword>
<dbReference type="OrthoDB" id="2154696at2"/>
<reference evidence="4" key="1">
    <citation type="submission" date="2017-11" db="EMBL/GenBank/DDBJ databases">
        <title>The draft genome sequence of Chromatocurvus sp. F02.</title>
        <authorList>
            <person name="Du Z.-J."/>
            <person name="Chang Y.-Q."/>
        </authorList>
    </citation>
    <scope>NUCLEOTIDE SEQUENCE [LARGE SCALE GENOMIC DNA]</scope>
    <source>
        <strain evidence="4">F02</strain>
    </source>
</reference>
<evidence type="ECO:0008006" key="5">
    <source>
        <dbReference type="Google" id="ProtNLM"/>
    </source>
</evidence>
<proteinExistence type="predicted"/>
<feature type="transmembrane region" description="Helical" evidence="2">
    <location>
        <begin position="20"/>
        <end position="46"/>
    </location>
</feature>
<dbReference type="Proteomes" id="UP000234845">
    <property type="component" value="Unassembled WGS sequence"/>
</dbReference>
<accession>A0A2N5Y1L4</accession>
<evidence type="ECO:0000256" key="2">
    <source>
        <dbReference type="SAM" id="Phobius"/>
    </source>
</evidence>
<gene>
    <name evidence="3" type="ORF">CWI75_10945</name>
</gene>
<evidence type="ECO:0000313" key="4">
    <source>
        <dbReference type="Proteomes" id="UP000234845"/>
    </source>
</evidence>